<dbReference type="Pfam" id="PF00535">
    <property type="entry name" value="Glycos_transf_2"/>
    <property type="match status" value="1"/>
</dbReference>
<dbReference type="InterPro" id="IPR050256">
    <property type="entry name" value="Glycosyltransferase_2"/>
</dbReference>
<dbReference type="RefSeq" id="WP_120541372.1">
    <property type="nucleotide sequence ID" value="NZ_RAVZ01000090.1"/>
</dbReference>
<gene>
    <name evidence="2" type="ORF">D7V88_15285</name>
</gene>
<dbReference type="OrthoDB" id="9811884at2"/>
<evidence type="ECO:0000313" key="2">
    <source>
        <dbReference type="EMBL" id="RKG87876.1"/>
    </source>
</evidence>
<protein>
    <submittedName>
        <fullName evidence="2">Glycosyltransferase family 2 protein</fullName>
    </submittedName>
</protein>
<dbReference type="InterPro" id="IPR029044">
    <property type="entry name" value="Nucleotide-diphossugar_trans"/>
</dbReference>
<proteinExistence type="predicted"/>
<evidence type="ECO:0000259" key="1">
    <source>
        <dbReference type="Pfam" id="PF00535"/>
    </source>
</evidence>
<dbReference type="AlphaFoldDB" id="A0A3A8IZ64"/>
<feature type="domain" description="Glycosyltransferase 2-like" evidence="1">
    <location>
        <begin position="8"/>
        <end position="158"/>
    </location>
</feature>
<dbReference type="Gene3D" id="3.90.550.10">
    <property type="entry name" value="Spore Coat Polysaccharide Biosynthesis Protein SpsA, Chain A"/>
    <property type="match status" value="1"/>
</dbReference>
<sequence>MDTRRGLIVLLAYNEEECIGSTVAELREALPDLDVLVVDDGSRDQTADHARAAGAHVLTHPFNLGVAAGEASGLLYASRHGYAQVIRMDGDGQHDPASVPALREALQSGVELVIGSRFAGVTSFRSTWLRRFGNRFLAGLLSTLSRQRITDPTSGFRGFGPQAIRFFARTHPHDYPEPESVLMAARQGFPIAEVAVRMRPRLTGTSSLTPWKSAFYMAKVSFALLMERVRPV</sequence>
<dbReference type="GO" id="GO:0016740">
    <property type="term" value="F:transferase activity"/>
    <property type="evidence" value="ECO:0007669"/>
    <property type="project" value="UniProtKB-KW"/>
</dbReference>
<dbReference type="EMBL" id="RAVZ01000090">
    <property type="protein sequence ID" value="RKG87876.1"/>
    <property type="molecule type" value="Genomic_DNA"/>
</dbReference>
<keyword evidence="2" id="KW-0808">Transferase</keyword>
<accession>A0A3A8IZ64</accession>
<dbReference type="CDD" id="cd04179">
    <property type="entry name" value="DPM_DPG-synthase_like"/>
    <property type="match status" value="1"/>
</dbReference>
<dbReference type="PANTHER" id="PTHR48090:SF7">
    <property type="entry name" value="RFBJ PROTEIN"/>
    <property type="match status" value="1"/>
</dbReference>
<name>A0A3A8IZ64_9BACT</name>
<dbReference type="InterPro" id="IPR001173">
    <property type="entry name" value="Glyco_trans_2-like"/>
</dbReference>
<keyword evidence="3" id="KW-1185">Reference proteome</keyword>
<dbReference type="PANTHER" id="PTHR48090">
    <property type="entry name" value="UNDECAPRENYL-PHOSPHATE 4-DEOXY-4-FORMAMIDO-L-ARABINOSE TRANSFERASE-RELATED"/>
    <property type="match status" value="1"/>
</dbReference>
<reference evidence="3" key="1">
    <citation type="submission" date="2018-09" db="EMBL/GenBank/DDBJ databases">
        <authorList>
            <person name="Livingstone P.G."/>
            <person name="Whitworth D.E."/>
        </authorList>
    </citation>
    <scope>NUCLEOTIDE SEQUENCE [LARGE SCALE GENOMIC DNA]</scope>
    <source>
        <strain evidence="3">CA054A</strain>
    </source>
</reference>
<organism evidence="2 3">
    <name type="scientific">Corallococcus terminator</name>
    <dbReference type="NCBI Taxonomy" id="2316733"/>
    <lineage>
        <taxon>Bacteria</taxon>
        <taxon>Pseudomonadati</taxon>
        <taxon>Myxococcota</taxon>
        <taxon>Myxococcia</taxon>
        <taxon>Myxococcales</taxon>
        <taxon>Cystobacterineae</taxon>
        <taxon>Myxococcaceae</taxon>
        <taxon>Corallococcus</taxon>
    </lineage>
</organism>
<dbReference type="SUPFAM" id="SSF53448">
    <property type="entry name" value="Nucleotide-diphospho-sugar transferases"/>
    <property type="match status" value="1"/>
</dbReference>
<comment type="caution">
    <text evidence="2">The sequence shown here is derived from an EMBL/GenBank/DDBJ whole genome shotgun (WGS) entry which is preliminary data.</text>
</comment>
<evidence type="ECO:0000313" key="3">
    <source>
        <dbReference type="Proteomes" id="UP000268094"/>
    </source>
</evidence>
<dbReference type="Proteomes" id="UP000268094">
    <property type="component" value="Unassembled WGS sequence"/>
</dbReference>